<evidence type="ECO:0000256" key="3">
    <source>
        <dbReference type="ARBA" id="ARBA00022989"/>
    </source>
</evidence>
<dbReference type="Proteomes" id="UP001239994">
    <property type="component" value="Unassembled WGS sequence"/>
</dbReference>
<dbReference type="EMBL" id="JAROKS010000012">
    <property type="protein sequence ID" value="KAK1798894.1"/>
    <property type="molecule type" value="Genomic_DNA"/>
</dbReference>
<sequence>NEAQQIQECGKAVRGSSQLQWPARRETKAIVGMMMNEKCAAEMIKAAPTRTPNRVNMRTPFTRIAGTWICQVIEFFLNMLIIICAGVPYSNTGRYRDIANLGGIYYYYYGGAQAFTAQEAAQVQQLDDRFYQLKIPPYIFTMAAGGALMAYALAVLALGVFRVPFRRPPVLLVESVLDGLISLGYVPAVAFYFIKLKEIYNNQICKDREAMYKSKGLQASECTFSGTDVAEGLFGVMGTLVFCLSAVLAVKAFRAVRKMRQPREVDDNF</sequence>
<evidence type="ECO:0000256" key="2">
    <source>
        <dbReference type="ARBA" id="ARBA00022692"/>
    </source>
</evidence>
<reference evidence="8" key="1">
    <citation type="submission" date="2023-03" db="EMBL/GenBank/DDBJ databases">
        <title>Electrophorus voltai genome.</title>
        <authorList>
            <person name="Bian C."/>
        </authorList>
    </citation>
    <scope>NUCLEOTIDE SEQUENCE</scope>
    <source>
        <strain evidence="8">CB-2022</strain>
        <tissue evidence="8">Muscle</tissue>
    </source>
</reference>
<dbReference type="PROSITE" id="PS51225">
    <property type="entry name" value="MARVEL"/>
    <property type="match status" value="1"/>
</dbReference>
<feature type="transmembrane region" description="Helical" evidence="6">
    <location>
        <begin position="170"/>
        <end position="194"/>
    </location>
</feature>
<feature type="transmembrane region" description="Helical" evidence="6">
    <location>
        <begin position="233"/>
        <end position="253"/>
    </location>
</feature>
<keyword evidence="2 5" id="KW-0812">Transmembrane</keyword>
<feature type="non-terminal residue" evidence="8">
    <location>
        <position position="269"/>
    </location>
</feature>
<keyword evidence="4 5" id="KW-0472">Membrane</keyword>
<evidence type="ECO:0000256" key="6">
    <source>
        <dbReference type="SAM" id="Phobius"/>
    </source>
</evidence>
<proteinExistence type="predicted"/>
<dbReference type="PANTHER" id="PTHR34609:SF17">
    <property type="entry name" value="GEO08273P1-RELATED"/>
    <property type="match status" value="1"/>
</dbReference>
<evidence type="ECO:0000259" key="7">
    <source>
        <dbReference type="PROSITE" id="PS51225"/>
    </source>
</evidence>
<evidence type="ECO:0000256" key="5">
    <source>
        <dbReference type="PROSITE-ProRule" id="PRU00581"/>
    </source>
</evidence>
<dbReference type="InterPro" id="IPR008253">
    <property type="entry name" value="Marvel"/>
</dbReference>
<evidence type="ECO:0000256" key="1">
    <source>
        <dbReference type="ARBA" id="ARBA00004141"/>
    </source>
</evidence>
<comment type="subcellular location">
    <subcellularLocation>
        <location evidence="1">Membrane</location>
        <topology evidence="1">Multi-pass membrane protein</topology>
    </subcellularLocation>
</comment>
<evidence type="ECO:0000256" key="4">
    <source>
        <dbReference type="ARBA" id="ARBA00023136"/>
    </source>
</evidence>
<gene>
    <name evidence="8" type="ORF">P4O66_006679</name>
</gene>
<dbReference type="InterPro" id="IPR053077">
    <property type="entry name" value="MARVEL_domain_protein_3"/>
</dbReference>
<name>A0AAD8ZI53_9TELE</name>
<feature type="transmembrane region" description="Helical" evidence="6">
    <location>
        <begin position="64"/>
        <end position="89"/>
    </location>
</feature>
<dbReference type="PANTHER" id="PTHR34609">
    <property type="entry name" value="GEO08273P1-RELATED"/>
    <property type="match status" value="1"/>
</dbReference>
<keyword evidence="9" id="KW-1185">Reference proteome</keyword>
<feature type="domain" description="MARVEL" evidence="7">
    <location>
        <begin position="62"/>
        <end position="254"/>
    </location>
</feature>
<organism evidence="8 9">
    <name type="scientific">Electrophorus voltai</name>
    <dbReference type="NCBI Taxonomy" id="2609070"/>
    <lineage>
        <taxon>Eukaryota</taxon>
        <taxon>Metazoa</taxon>
        <taxon>Chordata</taxon>
        <taxon>Craniata</taxon>
        <taxon>Vertebrata</taxon>
        <taxon>Euteleostomi</taxon>
        <taxon>Actinopterygii</taxon>
        <taxon>Neopterygii</taxon>
        <taxon>Teleostei</taxon>
        <taxon>Ostariophysi</taxon>
        <taxon>Gymnotiformes</taxon>
        <taxon>Gymnotoidei</taxon>
        <taxon>Gymnotidae</taxon>
        <taxon>Electrophorus</taxon>
    </lineage>
</organism>
<protein>
    <recommendedName>
        <fullName evidence="7">MARVEL domain-containing protein</fullName>
    </recommendedName>
</protein>
<evidence type="ECO:0000313" key="9">
    <source>
        <dbReference type="Proteomes" id="UP001239994"/>
    </source>
</evidence>
<comment type="caution">
    <text evidence="8">The sequence shown here is derived from an EMBL/GenBank/DDBJ whole genome shotgun (WGS) entry which is preliminary data.</text>
</comment>
<keyword evidence="3 6" id="KW-1133">Transmembrane helix</keyword>
<accession>A0AAD8ZI53</accession>
<dbReference type="AlphaFoldDB" id="A0AAD8ZI53"/>
<evidence type="ECO:0000313" key="8">
    <source>
        <dbReference type="EMBL" id="KAK1798894.1"/>
    </source>
</evidence>
<feature type="transmembrane region" description="Helical" evidence="6">
    <location>
        <begin position="138"/>
        <end position="158"/>
    </location>
</feature>
<dbReference type="GO" id="GO:0016020">
    <property type="term" value="C:membrane"/>
    <property type="evidence" value="ECO:0007669"/>
    <property type="project" value="UniProtKB-SubCell"/>
</dbReference>